<dbReference type="Proteomes" id="UP000178106">
    <property type="component" value="Unassembled WGS sequence"/>
</dbReference>
<evidence type="ECO:0000256" key="1">
    <source>
        <dbReference type="SAM" id="MobiDB-lite"/>
    </source>
</evidence>
<comment type="caution">
    <text evidence="2">The sequence shown here is derived from an EMBL/GenBank/DDBJ whole genome shotgun (WGS) entry which is preliminary data.</text>
</comment>
<dbReference type="EMBL" id="MHLU01000159">
    <property type="protein sequence ID" value="OGZ16857.1"/>
    <property type="molecule type" value="Genomic_DNA"/>
</dbReference>
<dbReference type="AlphaFoldDB" id="A0A1G2DTC8"/>
<evidence type="ECO:0000313" key="2">
    <source>
        <dbReference type="EMBL" id="OGZ16857.1"/>
    </source>
</evidence>
<name>A0A1G2DTC8_9BACT</name>
<feature type="compositionally biased region" description="Pro residues" evidence="1">
    <location>
        <begin position="52"/>
        <end position="63"/>
    </location>
</feature>
<gene>
    <name evidence="2" type="ORF">A2494_01930</name>
</gene>
<feature type="region of interest" description="Disordered" evidence="1">
    <location>
        <begin position="37"/>
        <end position="63"/>
    </location>
</feature>
<reference evidence="2 3" key="1">
    <citation type="journal article" date="2016" name="Nat. Commun.">
        <title>Thousands of microbial genomes shed light on interconnected biogeochemical processes in an aquifer system.</title>
        <authorList>
            <person name="Anantharaman K."/>
            <person name="Brown C.T."/>
            <person name="Hug L.A."/>
            <person name="Sharon I."/>
            <person name="Castelle C.J."/>
            <person name="Probst A.J."/>
            <person name="Thomas B.C."/>
            <person name="Singh A."/>
            <person name="Wilkins M.J."/>
            <person name="Karaoz U."/>
            <person name="Brodie E.L."/>
            <person name="Williams K.H."/>
            <person name="Hubbard S.S."/>
            <person name="Banfield J.F."/>
        </authorList>
    </citation>
    <scope>NUCLEOTIDE SEQUENCE [LARGE SCALE GENOMIC DNA]</scope>
</reference>
<sequence>MEGLPEEIIINEEELQTNTEGKQYLVEEDGVFYGGDYLPKPPAEINLDEESLPPPPPEVNHVL</sequence>
<protein>
    <submittedName>
        <fullName evidence="2">Uncharacterized protein</fullName>
    </submittedName>
</protein>
<evidence type="ECO:0000313" key="3">
    <source>
        <dbReference type="Proteomes" id="UP000178106"/>
    </source>
</evidence>
<organism evidence="2 3">
    <name type="scientific">Candidatus Lloydbacteria bacterium RIFOXYC12_FULL_46_25</name>
    <dbReference type="NCBI Taxonomy" id="1798670"/>
    <lineage>
        <taxon>Bacteria</taxon>
        <taxon>Candidatus Lloydiibacteriota</taxon>
    </lineage>
</organism>
<accession>A0A1G2DTC8</accession>
<proteinExistence type="predicted"/>